<dbReference type="Pfam" id="PF12708">
    <property type="entry name" value="Pect-lyase_RHGA_epim"/>
    <property type="match status" value="2"/>
</dbReference>
<dbReference type="Proteomes" id="UP000326799">
    <property type="component" value="Unassembled WGS sequence"/>
</dbReference>
<reference evidence="6 7" key="1">
    <citation type="submission" date="2019-04" db="EMBL/GenBank/DDBJ databases">
        <title>Fungal friends and foes A comparative genomics study of 23 Aspergillus species from section Flavi.</title>
        <authorList>
            <consortium name="DOE Joint Genome Institute"/>
            <person name="Kjaerbolling I."/>
            <person name="Vesth T.C."/>
            <person name="Frisvad J.C."/>
            <person name="Nybo J.L."/>
            <person name="Theobald S."/>
            <person name="Kildgaard S."/>
            <person name="Petersen T.I."/>
            <person name="Kuo A."/>
            <person name="Sato A."/>
            <person name="Lyhne E.K."/>
            <person name="Kogle M.E."/>
            <person name="Wiebenga A."/>
            <person name="Kun R.S."/>
            <person name="Lubbers R.J."/>
            <person name="Makela M.R."/>
            <person name="Barry K."/>
            <person name="Chovatia M."/>
            <person name="Clum A."/>
            <person name="Daum C."/>
            <person name="Haridas S."/>
            <person name="He G."/>
            <person name="LaButti K."/>
            <person name="Lipzen A."/>
            <person name="Mondo S."/>
            <person name="Pangilinan J."/>
            <person name="Riley R."/>
            <person name="Salamov A."/>
            <person name="Simmons B.A."/>
            <person name="Magnuson J.K."/>
            <person name="Henrissat B."/>
            <person name="Mortensen U.H."/>
            <person name="Larsen T.O."/>
            <person name="De vries R.P."/>
            <person name="Grigoriev I.V."/>
            <person name="Machida M."/>
            <person name="Baker S.E."/>
            <person name="Andersen M.R."/>
        </authorList>
    </citation>
    <scope>NUCLEOTIDE SEQUENCE [LARGE SCALE GENOMIC DNA]</scope>
    <source>
        <strain evidence="6 7">CBS 126849</strain>
    </source>
</reference>
<organism evidence="6 7">
    <name type="scientific">Aspergillus novoparasiticus</name>
    <dbReference type="NCBI Taxonomy" id="986946"/>
    <lineage>
        <taxon>Eukaryota</taxon>
        <taxon>Fungi</taxon>
        <taxon>Dikarya</taxon>
        <taxon>Ascomycota</taxon>
        <taxon>Pezizomycotina</taxon>
        <taxon>Eurotiomycetes</taxon>
        <taxon>Eurotiomycetidae</taxon>
        <taxon>Eurotiales</taxon>
        <taxon>Aspergillaceae</taxon>
        <taxon>Aspergillus</taxon>
        <taxon>Aspergillus subgen. Circumdati</taxon>
    </lineage>
</organism>
<dbReference type="CDD" id="cd23668">
    <property type="entry name" value="GH55_beta13glucanase-like"/>
    <property type="match status" value="1"/>
</dbReference>
<accession>A0A5N6E7L7</accession>
<dbReference type="EMBL" id="ML733699">
    <property type="protein sequence ID" value="KAB8213115.1"/>
    <property type="molecule type" value="Genomic_DNA"/>
</dbReference>
<dbReference type="InterPro" id="IPR039279">
    <property type="entry name" value="QRT3-like"/>
</dbReference>
<sequence length="679" mass="72996">MRLQFIVTAALVAFGLAKRLNDLDCCWLSRKNLDGQYDIKTLTPSPIRGASSTGVPHWLEQVQHQGDGITDDTAAINLAISDGGRFGPSEYRSSTTTPAVVYLLALLPVIKASSSFSGKWLIDVDQYQSDGAQGWKNLALDLTAVPAAVEITGIRWPTGQATSIQNVQIWMNSEYGAEHQSLFIEDDSNGSITDVLITVHFRNLTVVDAGIGIRQIWNWGWIYQGINLVNCTTAFPMANSGVGKQEIDTVWTESSRSNGSLILENVSLSNVPIAVNGTNGTILQGSGHRYTPSGPSSFQGGFVAPTRPKELLARGVRSAGAKGDGVTVDTSAIQVALHSAAKLGKILFFNQGVFKVSDKIYIPPGARIIGESFPVIMGEGPKFSDKRHPVPVVEVGHPGERGLIECSDMIVSTQSATSGAVLIEWNLKVSPGSGMWDVYVRVGGYAGSELQVAQCPTSAAESPRCEAAFLMMHVTNSAQNVYLENCWIWTADHDLDDPSDTQVSIYTGRGLLIEGGIFGCEYGTSAEHHSLYQYQSLDAHNVVAVYIQTEARSYWQPTNDTSPGPFPPNATMQDPSFSNCTSGVCSALGLRVRGGQTLAIYGAGLYSFFNQYSTSCSEPNNTDKCQGAIFSIEDVGGNLVIYSLNTVGASDMVVRDGHRLASYSDNLATFASTIAYFTL</sequence>
<proteinExistence type="predicted"/>
<evidence type="ECO:0000259" key="5">
    <source>
        <dbReference type="Pfam" id="PF12708"/>
    </source>
</evidence>
<evidence type="ECO:0000313" key="6">
    <source>
        <dbReference type="EMBL" id="KAB8213115.1"/>
    </source>
</evidence>
<dbReference type="Gene3D" id="2.160.20.10">
    <property type="entry name" value="Single-stranded right-handed beta-helix, Pectin lyase-like"/>
    <property type="match status" value="3"/>
</dbReference>
<gene>
    <name evidence="6" type="ORF">BDV33DRAFT_230388</name>
</gene>
<name>A0A5N6E7L7_9EURO</name>
<protein>
    <submittedName>
        <fullName evidence="6">Pectin lyase fold/virulence factor</fullName>
    </submittedName>
</protein>
<keyword evidence="6" id="KW-0456">Lyase</keyword>
<dbReference type="InterPro" id="IPR011050">
    <property type="entry name" value="Pectin_lyase_fold/virulence"/>
</dbReference>
<evidence type="ECO:0000256" key="1">
    <source>
        <dbReference type="ARBA" id="ARBA00004613"/>
    </source>
</evidence>
<keyword evidence="7" id="KW-1185">Reference proteome</keyword>
<dbReference type="PANTHER" id="PTHR33928:SF2">
    <property type="entry name" value="PECTATE LYASE SUPERFAMILY PROTEIN DOMAIN-CONTAINING PROTEIN-RELATED"/>
    <property type="match status" value="1"/>
</dbReference>
<feature type="chain" id="PRO_5025005035" evidence="4">
    <location>
        <begin position="18"/>
        <end position="679"/>
    </location>
</feature>
<feature type="signal peptide" evidence="4">
    <location>
        <begin position="1"/>
        <end position="17"/>
    </location>
</feature>
<evidence type="ECO:0000256" key="3">
    <source>
        <dbReference type="ARBA" id="ARBA00022729"/>
    </source>
</evidence>
<dbReference type="InterPro" id="IPR024535">
    <property type="entry name" value="RHGA/B-epi-like_pectate_lyase"/>
</dbReference>
<evidence type="ECO:0000256" key="2">
    <source>
        <dbReference type="ARBA" id="ARBA00022525"/>
    </source>
</evidence>
<feature type="domain" description="Rhamnogalacturonase A/B/Epimerase-like pectate lyase" evidence="5">
    <location>
        <begin position="107"/>
        <end position="234"/>
    </location>
</feature>
<dbReference type="AlphaFoldDB" id="A0A5N6E7L7"/>
<dbReference type="GO" id="GO:0016829">
    <property type="term" value="F:lyase activity"/>
    <property type="evidence" value="ECO:0007669"/>
    <property type="project" value="UniProtKB-KW"/>
</dbReference>
<dbReference type="PANTHER" id="PTHR33928">
    <property type="entry name" value="POLYGALACTURONASE QRT3"/>
    <property type="match status" value="1"/>
</dbReference>
<keyword evidence="2" id="KW-0964">Secreted</keyword>
<evidence type="ECO:0000313" key="7">
    <source>
        <dbReference type="Proteomes" id="UP000326799"/>
    </source>
</evidence>
<dbReference type="GO" id="GO:0005576">
    <property type="term" value="C:extracellular region"/>
    <property type="evidence" value="ECO:0007669"/>
    <property type="project" value="UniProtKB-SubCell"/>
</dbReference>
<keyword evidence="3 4" id="KW-0732">Signal</keyword>
<dbReference type="GO" id="GO:0004650">
    <property type="term" value="F:polygalacturonase activity"/>
    <property type="evidence" value="ECO:0007669"/>
    <property type="project" value="InterPro"/>
</dbReference>
<dbReference type="InterPro" id="IPR012334">
    <property type="entry name" value="Pectin_lyas_fold"/>
</dbReference>
<feature type="domain" description="Rhamnogalacturonase A/B/Epimerase-like pectate lyase" evidence="5">
    <location>
        <begin position="314"/>
        <end position="374"/>
    </location>
</feature>
<evidence type="ECO:0000256" key="4">
    <source>
        <dbReference type="SAM" id="SignalP"/>
    </source>
</evidence>
<dbReference type="SUPFAM" id="SSF51126">
    <property type="entry name" value="Pectin lyase-like"/>
    <property type="match status" value="2"/>
</dbReference>
<comment type="subcellular location">
    <subcellularLocation>
        <location evidence="1">Secreted</location>
    </subcellularLocation>
</comment>